<name>A0ABU7B219_9TELE</name>
<evidence type="ECO:0000313" key="1">
    <source>
        <dbReference type="EMBL" id="MED6244496.1"/>
    </source>
</evidence>
<reference evidence="1 2" key="1">
    <citation type="submission" date="2021-07" db="EMBL/GenBank/DDBJ databases">
        <authorList>
            <person name="Palmer J.M."/>
        </authorList>
    </citation>
    <scope>NUCLEOTIDE SEQUENCE [LARGE SCALE GENOMIC DNA]</scope>
    <source>
        <strain evidence="1 2">AT_MEX2019</strain>
        <tissue evidence="1">Muscle</tissue>
    </source>
</reference>
<dbReference type="EMBL" id="JAHUTI010039620">
    <property type="protein sequence ID" value="MED6244496.1"/>
    <property type="molecule type" value="Genomic_DNA"/>
</dbReference>
<accession>A0ABU7B219</accession>
<protein>
    <recommendedName>
        <fullName evidence="3">C2H2-type domain-containing protein</fullName>
    </recommendedName>
</protein>
<proteinExistence type="predicted"/>
<dbReference type="Proteomes" id="UP001345963">
    <property type="component" value="Unassembled WGS sequence"/>
</dbReference>
<comment type="caution">
    <text evidence="1">The sequence shown here is derived from an EMBL/GenBank/DDBJ whole genome shotgun (WGS) entry which is preliminary data.</text>
</comment>
<evidence type="ECO:0000313" key="2">
    <source>
        <dbReference type="Proteomes" id="UP001345963"/>
    </source>
</evidence>
<sequence length="115" mass="13192">MNRFDCFTGKVQRVQKCKEVMYVCVFAASVVAAGGDKARYWPSVPDPRLSTAQHPQPSLFQSKHTHLLRQQKNNSTVFSFLMITLSSSPFTPCNYEDCKTTYDKHPRNHHMTHSN</sequence>
<gene>
    <name evidence="1" type="ORF">ATANTOWER_013361</name>
</gene>
<keyword evidence="2" id="KW-1185">Reference proteome</keyword>
<evidence type="ECO:0008006" key="3">
    <source>
        <dbReference type="Google" id="ProtNLM"/>
    </source>
</evidence>
<organism evidence="1 2">
    <name type="scientific">Ataeniobius toweri</name>
    <dbReference type="NCBI Taxonomy" id="208326"/>
    <lineage>
        <taxon>Eukaryota</taxon>
        <taxon>Metazoa</taxon>
        <taxon>Chordata</taxon>
        <taxon>Craniata</taxon>
        <taxon>Vertebrata</taxon>
        <taxon>Euteleostomi</taxon>
        <taxon>Actinopterygii</taxon>
        <taxon>Neopterygii</taxon>
        <taxon>Teleostei</taxon>
        <taxon>Neoteleostei</taxon>
        <taxon>Acanthomorphata</taxon>
        <taxon>Ovalentaria</taxon>
        <taxon>Atherinomorphae</taxon>
        <taxon>Cyprinodontiformes</taxon>
        <taxon>Goodeidae</taxon>
        <taxon>Ataeniobius</taxon>
    </lineage>
</organism>